<gene>
    <name evidence="1" type="ORF">ACFSQS_01975</name>
</gene>
<evidence type="ECO:0000313" key="2">
    <source>
        <dbReference type="Proteomes" id="UP001597441"/>
    </source>
</evidence>
<accession>A0ABW5JP76</accession>
<protein>
    <submittedName>
        <fullName evidence="1">Uncharacterized protein</fullName>
    </submittedName>
</protein>
<dbReference type="EMBL" id="JBHULK010000001">
    <property type="protein sequence ID" value="MFD2533857.1"/>
    <property type="molecule type" value="Genomic_DNA"/>
</dbReference>
<dbReference type="RefSeq" id="WP_388013275.1">
    <property type="nucleotide sequence ID" value="NZ_JBHUDT010000001.1"/>
</dbReference>
<reference evidence="2" key="1">
    <citation type="journal article" date="2019" name="Int. J. Syst. Evol. Microbiol.">
        <title>The Global Catalogue of Microorganisms (GCM) 10K type strain sequencing project: providing services to taxonomists for standard genome sequencing and annotation.</title>
        <authorList>
            <consortium name="The Broad Institute Genomics Platform"/>
            <consortium name="The Broad Institute Genome Sequencing Center for Infectious Disease"/>
            <person name="Wu L."/>
            <person name="Ma J."/>
        </authorList>
    </citation>
    <scope>NUCLEOTIDE SEQUENCE [LARGE SCALE GENOMIC DNA]</scope>
    <source>
        <strain evidence="2">KCTC 42903</strain>
    </source>
</reference>
<dbReference type="Proteomes" id="UP001597441">
    <property type="component" value="Unassembled WGS sequence"/>
</dbReference>
<keyword evidence="2" id="KW-1185">Reference proteome</keyword>
<organism evidence="1 2">
    <name type="scientific">Gelatiniphilus marinus</name>
    <dbReference type="NCBI Taxonomy" id="1759464"/>
    <lineage>
        <taxon>Bacteria</taxon>
        <taxon>Pseudomonadati</taxon>
        <taxon>Bacteroidota</taxon>
        <taxon>Flavobacteriia</taxon>
        <taxon>Flavobacteriales</taxon>
        <taxon>Flavobacteriaceae</taxon>
        <taxon>Gelatiniphilus</taxon>
    </lineage>
</organism>
<sequence length="148" mass="17517">MESKAIKVKHYQAWFSAETMHSNSIKWLSQLRFVKDEQQFLDDLVKSYTLKLIDSKHFAKSKTIVRQLNRLQKETHILIDSIVKHEKTLQIMVDGINQIQEENAYRAAHIKLKSQVGDFFIKYRSLKTQLFSLIKGIIKEEKQNRLLE</sequence>
<comment type="caution">
    <text evidence="1">The sequence shown here is derived from an EMBL/GenBank/DDBJ whole genome shotgun (WGS) entry which is preliminary data.</text>
</comment>
<name>A0ABW5JP76_9FLAO</name>
<proteinExistence type="predicted"/>
<evidence type="ECO:0000313" key="1">
    <source>
        <dbReference type="EMBL" id="MFD2533857.1"/>
    </source>
</evidence>